<dbReference type="Proteomes" id="UP000095281">
    <property type="component" value="Unplaced"/>
</dbReference>
<keyword evidence="3" id="KW-1185">Reference proteome</keyword>
<dbReference type="AlphaFoldDB" id="A0A1I8B0T0"/>
<protein>
    <submittedName>
        <fullName evidence="4">EF-hand domain-containing protein</fullName>
    </submittedName>
</protein>
<accession>A0A1I8B0T0</accession>
<reference evidence="4" key="1">
    <citation type="submission" date="2016-11" db="UniProtKB">
        <authorList>
            <consortium name="WormBaseParasite"/>
        </authorList>
    </citation>
    <scope>IDENTIFICATION</scope>
</reference>
<dbReference type="SUPFAM" id="SSF47473">
    <property type="entry name" value="EF-hand"/>
    <property type="match status" value="1"/>
</dbReference>
<dbReference type="PROSITE" id="PS00018">
    <property type="entry name" value="EF_HAND_1"/>
    <property type="match status" value="1"/>
</dbReference>
<feature type="domain" description="EF-hand" evidence="2">
    <location>
        <begin position="45"/>
        <end position="72"/>
    </location>
</feature>
<dbReference type="WBParaSite" id="MhA1_Contig1225.frz3.gene2">
    <property type="protein sequence ID" value="MhA1_Contig1225.frz3.gene2"/>
    <property type="gene ID" value="MhA1_Contig1225.frz3.gene2"/>
</dbReference>
<dbReference type="GO" id="GO:0005509">
    <property type="term" value="F:calcium ion binding"/>
    <property type="evidence" value="ECO:0007669"/>
    <property type="project" value="InterPro"/>
</dbReference>
<organism evidence="3 4">
    <name type="scientific">Meloidogyne hapla</name>
    <name type="common">Root-knot nematode worm</name>
    <dbReference type="NCBI Taxonomy" id="6305"/>
    <lineage>
        <taxon>Eukaryota</taxon>
        <taxon>Metazoa</taxon>
        <taxon>Ecdysozoa</taxon>
        <taxon>Nematoda</taxon>
        <taxon>Chromadorea</taxon>
        <taxon>Rhabditida</taxon>
        <taxon>Tylenchina</taxon>
        <taxon>Tylenchomorpha</taxon>
        <taxon>Tylenchoidea</taxon>
        <taxon>Meloidogynidae</taxon>
        <taxon>Meloidogyninae</taxon>
        <taxon>Meloidogyne</taxon>
    </lineage>
</organism>
<sequence>MFIYKIILFYFCFSYVFPFPIDYFDKSLLEERETNKNNLWEDNYLFNSADTNSDGFISFAEYSSAWGARNHLNGRQLNRVIRLPYLFEHFKRMDIDRDELLNYNEFIYDISNLFFNYF</sequence>
<keyword evidence="1" id="KW-0106">Calcium</keyword>
<dbReference type="PROSITE" id="PS50222">
    <property type="entry name" value="EF_HAND_2"/>
    <property type="match status" value="1"/>
</dbReference>
<proteinExistence type="predicted"/>
<evidence type="ECO:0000259" key="2">
    <source>
        <dbReference type="PROSITE" id="PS50222"/>
    </source>
</evidence>
<dbReference type="Gene3D" id="1.10.238.10">
    <property type="entry name" value="EF-hand"/>
    <property type="match status" value="1"/>
</dbReference>
<evidence type="ECO:0000313" key="4">
    <source>
        <dbReference type="WBParaSite" id="MhA1_Contig1225.frz3.gene2"/>
    </source>
</evidence>
<dbReference type="InterPro" id="IPR018247">
    <property type="entry name" value="EF_Hand_1_Ca_BS"/>
</dbReference>
<evidence type="ECO:0000256" key="1">
    <source>
        <dbReference type="ARBA" id="ARBA00022837"/>
    </source>
</evidence>
<dbReference type="Pfam" id="PF13202">
    <property type="entry name" value="EF-hand_5"/>
    <property type="match status" value="1"/>
</dbReference>
<dbReference type="SMART" id="SM00054">
    <property type="entry name" value="EFh"/>
    <property type="match status" value="2"/>
</dbReference>
<evidence type="ECO:0000313" key="3">
    <source>
        <dbReference type="Proteomes" id="UP000095281"/>
    </source>
</evidence>
<name>A0A1I8B0T0_MELHA</name>
<dbReference type="InterPro" id="IPR002048">
    <property type="entry name" value="EF_hand_dom"/>
</dbReference>
<dbReference type="InterPro" id="IPR011992">
    <property type="entry name" value="EF-hand-dom_pair"/>
</dbReference>